<organism evidence="1 3">
    <name type="scientific">Schizosaccharomyces japonicus (strain yFS275 / FY16936)</name>
    <name type="common">Fission yeast</name>
    <dbReference type="NCBI Taxonomy" id="402676"/>
    <lineage>
        <taxon>Eukaryota</taxon>
        <taxon>Fungi</taxon>
        <taxon>Dikarya</taxon>
        <taxon>Ascomycota</taxon>
        <taxon>Taphrinomycotina</taxon>
        <taxon>Schizosaccharomycetes</taxon>
        <taxon>Schizosaccharomycetales</taxon>
        <taxon>Schizosaccharomycetaceae</taxon>
        <taxon>Schizosaccharomyces</taxon>
    </lineage>
</organism>
<dbReference type="GO" id="GO:0005634">
    <property type="term" value="C:nucleus"/>
    <property type="evidence" value="ECO:0007669"/>
    <property type="project" value="EnsemblFungi"/>
</dbReference>
<dbReference type="JaponicusDB" id="SJAG_03974">
    <property type="gene designation" value="ecl1"/>
</dbReference>
<dbReference type="AlphaFoldDB" id="B6K5K0"/>
<sequence length="80" mass="8907">MDLDYCIICGKATSGNLYCSRECHLQDCPSSCTDTECCVYSQSAEFQMLASQHLDHFRRRSSVNSSSILNGFISSRLTAL</sequence>
<protein>
    <submittedName>
        <fullName evidence="1">Extender-the chronological lifespan protein Ecl2</fullName>
    </submittedName>
</protein>
<dbReference type="OrthoDB" id="5333700at2759"/>
<keyword evidence="3" id="KW-1185">Reference proteome</keyword>
<dbReference type="VEuPathDB" id="FungiDB:SJAG_03974"/>
<evidence type="ECO:0000313" key="3">
    <source>
        <dbReference type="Proteomes" id="UP000001744"/>
    </source>
</evidence>
<evidence type="ECO:0000313" key="1">
    <source>
        <dbReference type="EMBL" id="EEB08804.1"/>
    </source>
</evidence>
<evidence type="ECO:0000313" key="2">
    <source>
        <dbReference type="JaponicusDB" id="SJAG_03974"/>
    </source>
</evidence>
<dbReference type="EMBL" id="KE651167">
    <property type="protein sequence ID" value="EEB08804.1"/>
    <property type="molecule type" value="Genomic_DNA"/>
</dbReference>
<reference evidence="1 3" key="1">
    <citation type="journal article" date="2011" name="Science">
        <title>Comparative functional genomics of the fission yeasts.</title>
        <authorList>
            <person name="Rhind N."/>
            <person name="Chen Z."/>
            <person name="Yassour M."/>
            <person name="Thompson D.A."/>
            <person name="Haas B.J."/>
            <person name="Habib N."/>
            <person name="Wapinski I."/>
            <person name="Roy S."/>
            <person name="Lin M.F."/>
            <person name="Heiman D.I."/>
            <person name="Young S.K."/>
            <person name="Furuya K."/>
            <person name="Guo Y."/>
            <person name="Pidoux A."/>
            <person name="Chen H.M."/>
            <person name="Robbertse B."/>
            <person name="Goldberg J.M."/>
            <person name="Aoki K."/>
            <person name="Bayne E.H."/>
            <person name="Berlin A.M."/>
            <person name="Desjardins C.A."/>
            <person name="Dobbs E."/>
            <person name="Dukaj L."/>
            <person name="Fan L."/>
            <person name="FitzGerald M.G."/>
            <person name="French C."/>
            <person name="Gujja S."/>
            <person name="Hansen K."/>
            <person name="Keifenheim D."/>
            <person name="Levin J.Z."/>
            <person name="Mosher R.A."/>
            <person name="Mueller C.A."/>
            <person name="Pfiffner J."/>
            <person name="Priest M."/>
            <person name="Russ C."/>
            <person name="Smialowska A."/>
            <person name="Swoboda P."/>
            <person name="Sykes S.M."/>
            <person name="Vaughn M."/>
            <person name="Vengrova S."/>
            <person name="Yoder R."/>
            <person name="Zeng Q."/>
            <person name="Allshire R."/>
            <person name="Baulcombe D."/>
            <person name="Birren B.W."/>
            <person name="Brown W."/>
            <person name="Ekwall K."/>
            <person name="Kellis M."/>
            <person name="Leatherwood J."/>
            <person name="Levin H."/>
            <person name="Margalit H."/>
            <person name="Martienssen R."/>
            <person name="Nieduszynski C.A."/>
            <person name="Spatafora J.W."/>
            <person name="Friedman N."/>
            <person name="Dalgaard J.Z."/>
            <person name="Baumann P."/>
            <person name="Niki H."/>
            <person name="Regev A."/>
            <person name="Nusbaum C."/>
        </authorList>
    </citation>
    <scope>NUCLEOTIDE SEQUENCE [LARGE SCALE GENOMIC DNA]</scope>
    <source>
        <strain evidence="3">yFS275 / FY16936</strain>
    </source>
</reference>
<dbReference type="OMA" id="YCSRECH"/>
<dbReference type="Proteomes" id="UP000001744">
    <property type="component" value="Unassembled WGS sequence"/>
</dbReference>
<gene>
    <name evidence="2" type="primary">ecl1</name>
    <name evidence="1" type="ORF">SJAG_03974</name>
</gene>
<dbReference type="RefSeq" id="XP_002175097.1">
    <property type="nucleotide sequence ID" value="XM_002175061.1"/>
</dbReference>
<name>B6K5K0_SCHJY</name>
<accession>B6K5K0</accession>
<proteinExistence type="predicted"/>
<dbReference type="GeneID" id="7051590"/>
<dbReference type="HOGENOM" id="CLU_2528757_0_0_1"/>